<evidence type="ECO:0000256" key="1">
    <source>
        <dbReference type="SAM" id="MobiDB-lite"/>
    </source>
</evidence>
<comment type="caution">
    <text evidence="2">The sequence shown here is derived from an EMBL/GenBank/DDBJ whole genome shotgun (WGS) entry which is preliminary data.</text>
</comment>
<sequence>MPLNPTLSLTGTVANMLVMPAAQPVAINRDGYIEDNLDGLFTTLVSPEYARHRGEYMERLRLIYAEDSGRLLFDRLTALGDRHRVYPVLDFVLPPDTDAGPAEAAPASPPRPASPAVQLDNGRCLWDPLCLPLDPRSTDYPAQYRKVEDGLIELCHQLMAINSQHVFASDAARTAPPPPAGSGSTIPVDPVSASNGRRQALNAARPYHLPVWKGETTSVRLRDDLSIRVSKELGLRQDEVLNVLREIGRHMAGRLVLDDLAVCARKGGTLIVAEGKGKSGLTTTRKGEVVWLFDEGDLSRRCIQRGLSESGKPLYSAFVDLIAARDTLGKKLGLDSYWIARNWLSRRVASEEFCHSIQGSHAIEGQSSPEHPQDPVHAIAAPPSRIASRNDAASTAAVGPRATQAPAEDAASQAAQPRQRLGRGIVQGMASMWRSVQTRMGVGNASRQPMDGSRPYDALVAFVPDYSVPNEYTPASRR</sequence>
<dbReference type="OrthoDB" id="9826853at2"/>
<proteinExistence type="predicted"/>
<feature type="compositionally biased region" description="Low complexity" evidence="1">
    <location>
        <begin position="97"/>
        <end position="106"/>
    </location>
</feature>
<dbReference type="Proteomes" id="UP000215767">
    <property type="component" value="Unassembled WGS sequence"/>
</dbReference>
<name>A0A261UXT5_9BORD</name>
<dbReference type="AlphaFoldDB" id="A0A261UXT5"/>
<evidence type="ECO:0000313" key="2">
    <source>
        <dbReference type="EMBL" id="OZI66694.1"/>
    </source>
</evidence>
<gene>
    <name evidence="2" type="ORF">CAL28_02930</name>
</gene>
<feature type="region of interest" description="Disordered" evidence="1">
    <location>
        <begin position="385"/>
        <end position="419"/>
    </location>
</feature>
<keyword evidence="3" id="KW-1185">Reference proteome</keyword>
<feature type="compositionally biased region" description="Low complexity" evidence="1">
    <location>
        <begin position="402"/>
        <end position="416"/>
    </location>
</feature>
<feature type="region of interest" description="Disordered" evidence="1">
    <location>
        <begin position="97"/>
        <end position="116"/>
    </location>
</feature>
<reference evidence="3" key="1">
    <citation type="submission" date="2017-05" db="EMBL/GenBank/DDBJ databases">
        <title>Complete and WGS of Bordetella genogroups.</title>
        <authorList>
            <person name="Spilker T."/>
            <person name="Lipuma J."/>
        </authorList>
    </citation>
    <scope>NUCLEOTIDE SEQUENCE [LARGE SCALE GENOMIC DNA]</scope>
    <source>
        <strain evidence="3">AU8856</strain>
    </source>
</reference>
<protein>
    <submittedName>
        <fullName evidence="2">Uncharacterized protein</fullName>
    </submittedName>
</protein>
<dbReference type="EMBL" id="NEVS01000001">
    <property type="protein sequence ID" value="OZI66694.1"/>
    <property type="molecule type" value="Genomic_DNA"/>
</dbReference>
<evidence type="ECO:0000313" key="3">
    <source>
        <dbReference type="Proteomes" id="UP000215767"/>
    </source>
</evidence>
<organism evidence="2 3">
    <name type="scientific">Bordetella genomosp. 11</name>
    <dbReference type="NCBI Taxonomy" id="1416808"/>
    <lineage>
        <taxon>Bacteria</taxon>
        <taxon>Pseudomonadati</taxon>
        <taxon>Pseudomonadota</taxon>
        <taxon>Betaproteobacteria</taxon>
        <taxon>Burkholderiales</taxon>
        <taxon>Alcaligenaceae</taxon>
        <taxon>Bordetella</taxon>
    </lineage>
</organism>
<dbReference type="RefSeq" id="WP_094839896.1">
    <property type="nucleotide sequence ID" value="NZ_NEVS01000001.1"/>
</dbReference>
<accession>A0A261UXT5</accession>